<dbReference type="AlphaFoldDB" id="A0A6A5ZU82"/>
<dbReference type="InterPro" id="IPR019312">
    <property type="entry name" value="CNOT11"/>
</dbReference>
<keyword evidence="3" id="KW-1185">Reference proteome</keyword>
<feature type="region of interest" description="Disordered" evidence="1">
    <location>
        <begin position="176"/>
        <end position="210"/>
    </location>
</feature>
<dbReference type="EMBL" id="ML977310">
    <property type="protein sequence ID" value="KAF2122826.1"/>
    <property type="molecule type" value="Genomic_DNA"/>
</dbReference>
<accession>A0A6A5ZU82</accession>
<proteinExistence type="predicted"/>
<dbReference type="OrthoDB" id="10265389at2759"/>
<gene>
    <name evidence="2" type="ORF">BDV96DRAFT_481046</name>
</gene>
<protein>
    <submittedName>
        <fullName evidence="2">Uncharacterized protein</fullName>
    </submittedName>
</protein>
<dbReference type="GO" id="GO:0030014">
    <property type="term" value="C:CCR4-NOT complex"/>
    <property type="evidence" value="ECO:0007669"/>
    <property type="project" value="InterPro"/>
</dbReference>
<evidence type="ECO:0000256" key="1">
    <source>
        <dbReference type="SAM" id="MobiDB-lite"/>
    </source>
</evidence>
<sequence length="380" mass="42538">MDAALSIEEIAALSDPDRALEASARLLADSTSNHSRSSSPFEESLRLKNTLDVFEEQARQKPSWERLSVLVNCEWMLWKLNEGTEIRLNPFLSHWVEAVQRFDGVKLEDGEGGLGGSEIGRVRCEVVKGLLKSGDSNEFARLSPRELHRKFVELKETTPLDTREYIRMLEEEGIYERGEASSEEDPAGEEPVQLPGPSKGKEAVNAPKLNGATKKRWNDALLDRLEIEPDVAITEIVHLPIELASLDFLTTLLEKQTLQRLSTDPSPVITGYVQHALRLAEKMGQPPNPTSPESQYRSEGLPVNGTSHLDDAPNDHGRAAQSRAIKLLLLFIRNLIRKALLPPDALYFEIQEICVRYVWIKEVREFKAFVEGSLGGEGLI</sequence>
<dbReference type="Proteomes" id="UP000799770">
    <property type="component" value="Unassembled WGS sequence"/>
</dbReference>
<organism evidence="2 3">
    <name type="scientific">Lophiotrema nucula</name>
    <dbReference type="NCBI Taxonomy" id="690887"/>
    <lineage>
        <taxon>Eukaryota</taxon>
        <taxon>Fungi</taxon>
        <taxon>Dikarya</taxon>
        <taxon>Ascomycota</taxon>
        <taxon>Pezizomycotina</taxon>
        <taxon>Dothideomycetes</taxon>
        <taxon>Pleosporomycetidae</taxon>
        <taxon>Pleosporales</taxon>
        <taxon>Lophiotremataceae</taxon>
        <taxon>Lophiotrema</taxon>
    </lineage>
</organism>
<reference evidence="2" key="1">
    <citation type="journal article" date="2020" name="Stud. Mycol.">
        <title>101 Dothideomycetes genomes: a test case for predicting lifestyles and emergence of pathogens.</title>
        <authorList>
            <person name="Haridas S."/>
            <person name="Albert R."/>
            <person name="Binder M."/>
            <person name="Bloem J."/>
            <person name="Labutti K."/>
            <person name="Salamov A."/>
            <person name="Andreopoulos B."/>
            <person name="Baker S."/>
            <person name="Barry K."/>
            <person name="Bills G."/>
            <person name="Bluhm B."/>
            <person name="Cannon C."/>
            <person name="Castanera R."/>
            <person name="Culley D."/>
            <person name="Daum C."/>
            <person name="Ezra D."/>
            <person name="Gonzalez J."/>
            <person name="Henrissat B."/>
            <person name="Kuo A."/>
            <person name="Liang C."/>
            <person name="Lipzen A."/>
            <person name="Lutzoni F."/>
            <person name="Magnuson J."/>
            <person name="Mondo S."/>
            <person name="Nolan M."/>
            <person name="Ohm R."/>
            <person name="Pangilinan J."/>
            <person name="Park H.-J."/>
            <person name="Ramirez L."/>
            <person name="Alfaro M."/>
            <person name="Sun H."/>
            <person name="Tritt A."/>
            <person name="Yoshinaga Y."/>
            <person name="Zwiers L.-H."/>
            <person name="Turgeon B."/>
            <person name="Goodwin S."/>
            <person name="Spatafora J."/>
            <person name="Crous P."/>
            <person name="Grigoriev I."/>
        </authorList>
    </citation>
    <scope>NUCLEOTIDE SEQUENCE</scope>
    <source>
        <strain evidence="2">CBS 627.86</strain>
    </source>
</reference>
<name>A0A6A5ZU82_9PLEO</name>
<evidence type="ECO:0000313" key="3">
    <source>
        <dbReference type="Proteomes" id="UP000799770"/>
    </source>
</evidence>
<evidence type="ECO:0000313" key="2">
    <source>
        <dbReference type="EMBL" id="KAF2122826.1"/>
    </source>
</evidence>
<dbReference type="Pfam" id="PF10155">
    <property type="entry name" value="CNOT11"/>
    <property type="match status" value="1"/>
</dbReference>
<feature type="region of interest" description="Disordered" evidence="1">
    <location>
        <begin position="282"/>
        <end position="316"/>
    </location>
</feature>